<sequence length="49" mass="5771">MLTIFEEKEEEDIVNKDIQEKFLVLANLICKYLAIPLHQYLVNAYSQAQ</sequence>
<name>A0ACA9NNE0_9GLOM</name>
<accession>A0ACA9NNE0</accession>
<comment type="caution">
    <text evidence="1">The sequence shown here is derived from an EMBL/GenBank/DDBJ whole genome shotgun (WGS) entry which is preliminary data.</text>
</comment>
<evidence type="ECO:0000313" key="1">
    <source>
        <dbReference type="EMBL" id="CAG8665948.1"/>
    </source>
</evidence>
<organism evidence="1 2">
    <name type="scientific">Racocetra persica</name>
    <dbReference type="NCBI Taxonomy" id="160502"/>
    <lineage>
        <taxon>Eukaryota</taxon>
        <taxon>Fungi</taxon>
        <taxon>Fungi incertae sedis</taxon>
        <taxon>Mucoromycota</taxon>
        <taxon>Glomeromycotina</taxon>
        <taxon>Glomeromycetes</taxon>
        <taxon>Diversisporales</taxon>
        <taxon>Gigasporaceae</taxon>
        <taxon>Racocetra</taxon>
    </lineage>
</organism>
<dbReference type="Proteomes" id="UP000789920">
    <property type="component" value="Unassembled WGS sequence"/>
</dbReference>
<feature type="non-terminal residue" evidence="1">
    <location>
        <position position="49"/>
    </location>
</feature>
<evidence type="ECO:0000313" key="2">
    <source>
        <dbReference type="Proteomes" id="UP000789920"/>
    </source>
</evidence>
<keyword evidence="2" id="KW-1185">Reference proteome</keyword>
<gene>
    <name evidence="1" type="ORF">RPERSI_LOCUS8470</name>
</gene>
<dbReference type="EMBL" id="CAJVQC010015328">
    <property type="protein sequence ID" value="CAG8665948.1"/>
    <property type="molecule type" value="Genomic_DNA"/>
</dbReference>
<proteinExistence type="predicted"/>
<reference evidence="1" key="1">
    <citation type="submission" date="2021-06" db="EMBL/GenBank/DDBJ databases">
        <authorList>
            <person name="Kallberg Y."/>
            <person name="Tangrot J."/>
            <person name="Rosling A."/>
        </authorList>
    </citation>
    <scope>NUCLEOTIDE SEQUENCE</scope>
    <source>
        <strain evidence="1">MA461A</strain>
    </source>
</reference>
<protein>
    <submittedName>
        <fullName evidence="1">27473_t:CDS:1</fullName>
    </submittedName>
</protein>